<sequence length="127" mass="13738">MVVALAELTLLVLLTGLLLYVLGTWSTRPVLRTGGGQTRLPARARTDLAAAVAQARWAPAHDEVDGVTRVLLRRAYTGLDGLPVVLEDRVFDTFPAADPAWEARFTEAMSGARFRCAYLNAEETPGA</sequence>
<name>A0A285EDR3_9ACTN</name>
<organism evidence="1 2">
    <name type="scientific">Geodermatophilus sabuli</name>
    <dbReference type="NCBI Taxonomy" id="1564158"/>
    <lineage>
        <taxon>Bacteria</taxon>
        <taxon>Bacillati</taxon>
        <taxon>Actinomycetota</taxon>
        <taxon>Actinomycetes</taxon>
        <taxon>Geodermatophilales</taxon>
        <taxon>Geodermatophilaceae</taxon>
        <taxon>Geodermatophilus</taxon>
    </lineage>
</organism>
<proteinExistence type="predicted"/>
<dbReference type="EMBL" id="OBDO01000005">
    <property type="protein sequence ID" value="SNX96993.1"/>
    <property type="molecule type" value="Genomic_DNA"/>
</dbReference>
<dbReference type="Proteomes" id="UP000219514">
    <property type="component" value="Unassembled WGS sequence"/>
</dbReference>
<dbReference type="RefSeq" id="WP_097206953.1">
    <property type="nucleotide sequence ID" value="NZ_JACHXB010000001.1"/>
</dbReference>
<keyword evidence="2" id="KW-1185">Reference proteome</keyword>
<gene>
    <name evidence="1" type="ORF">SAMN06893097_105335</name>
</gene>
<accession>A0A285EDR3</accession>
<evidence type="ECO:0000313" key="1">
    <source>
        <dbReference type="EMBL" id="SNX96993.1"/>
    </source>
</evidence>
<evidence type="ECO:0000313" key="2">
    <source>
        <dbReference type="Proteomes" id="UP000219514"/>
    </source>
</evidence>
<protein>
    <submittedName>
        <fullName evidence="1">Uncharacterized protein</fullName>
    </submittedName>
</protein>
<reference evidence="1 2" key="1">
    <citation type="submission" date="2017-09" db="EMBL/GenBank/DDBJ databases">
        <authorList>
            <person name="Ehlers B."/>
            <person name="Leendertz F.H."/>
        </authorList>
    </citation>
    <scope>NUCLEOTIDE SEQUENCE [LARGE SCALE GENOMIC DNA]</scope>
    <source>
        <strain evidence="1 2">DSM 46844</strain>
    </source>
</reference>
<dbReference type="OrthoDB" id="5197212at2"/>
<dbReference type="AlphaFoldDB" id="A0A285EDR3"/>